<dbReference type="Proteomes" id="UP000095210">
    <property type="component" value="Chromosome"/>
</dbReference>
<feature type="transmembrane region" description="Helical" evidence="2">
    <location>
        <begin position="20"/>
        <end position="41"/>
    </location>
</feature>
<dbReference type="EMBL" id="CP014859">
    <property type="protein sequence ID" value="AOS60916.1"/>
    <property type="molecule type" value="Genomic_DNA"/>
</dbReference>
<sequence length="444" mass="48022">MTSRGSGSPVGVSEKPARRYLYGLDLLRVIATMLILFRHLAGWVASNHPDDWLAGALVNGLLAEPLSLNTNLGMMGLTTLFLISGLVVTYVTAKEEPGQFLLRRMARLLPAFWVTVLVFWILIMVGVSRGANQDLLSLAMNIGFIGFVGPLVLAVTWTLSIQLTFYFFTAATLRIGRSHAWLPPVLGAVAIWFVLLIVTDTNVDPAHQIRTIATYLPVLFIGQLISLWAAQRLAARTAIALGLGHGLLFVWAGMNHESMPSGAATERTLLLVVLITLLLLGAKGRFVRSKWIAALAKRSYAIYLVHLNVSYPVLRATVAELGLTLGMIIALLAVAVVTELLYRFVEVPVYNRFRRWESARAARRAGAEQSQRATASASAPPAIGSAGTTTDVQSDADRRLPSLEPVIVVSTAEQAMPMAVSSDQAGTRTPSDRSEPIAGDNSSN</sequence>
<protein>
    <submittedName>
        <fullName evidence="4">Acyltransferase</fullName>
    </submittedName>
</protein>
<dbReference type="KEGG" id="ahm:TL08_00335"/>
<gene>
    <name evidence="4" type="ORF">TL08_00335</name>
</gene>
<evidence type="ECO:0000313" key="4">
    <source>
        <dbReference type="EMBL" id="AOS60916.1"/>
    </source>
</evidence>
<feature type="region of interest" description="Disordered" evidence="1">
    <location>
        <begin position="414"/>
        <end position="444"/>
    </location>
</feature>
<feature type="transmembrane region" description="Helical" evidence="2">
    <location>
        <begin position="211"/>
        <end position="230"/>
    </location>
</feature>
<dbReference type="Pfam" id="PF01757">
    <property type="entry name" value="Acyl_transf_3"/>
    <property type="match status" value="1"/>
</dbReference>
<keyword evidence="4" id="KW-0808">Transferase</keyword>
<dbReference type="GO" id="GO:0016020">
    <property type="term" value="C:membrane"/>
    <property type="evidence" value="ECO:0007669"/>
    <property type="project" value="TreeGrafter"/>
</dbReference>
<feature type="transmembrane region" description="Helical" evidence="2">
    <location>
        <begin position="269"/>
        <end position="288"/>
    </location>
</feature>
<feature type="transmembrane region" description="Helical" evidence="2">
    <location>
        <begin position="72"/>
        <end position="93"/>
    </location>
</feature>
<feature type="transmembrane region" description="Helical" evidence="2">
    <location>
        <begin position="300"/>
        <end position="318"/>
    </location>
</feature>
<feature type="compositionally biased region" description="Low complexity" evidence="1">
    <location>
        <begin position="367"/>
        <end position="388"/>
    </location>
</feature>
<feature type="domain" description="Acyltransferase 3" evidence="3">
    <location>
        <begin position="22"/>
        <end position="337"/>
    </location>
</feature>
<dbReference type="PANTHER" id="PTHR23028">
    <property type="entry name" value="ACETYLTRANSFERASE"/>
    <property type="match status" value="1"/>
</dbReference>
<keyword evidence="5" id="KW-1185">Reference proteome</keyword>
<keyword evidence="2" id="KW-0812">Transmembrane</keyword>
<dbReference type="GO" id="GO:0000271">
    <property type="term" value="P:polysaccharide biosynthetic process"/>
    <property type="evidence" value="ECO:0007669"/>
    <property type="project" value="TreeGrafter"/>
</dbReference>
<dbReference type="PANTHER" id="PTHR23028:SF53">
    <property type="entry name" value="ACYL_TRANSF_3 DOMAIN-CONTAINING PROTEIN"/>
    <property type="match status" value="1"/>
</dbReference>
<evidence type="ECO:0000313" key="5">
    <source>
        <dbReference type="Proteomes" id="UP000095210"/>
    </source>
</evidence>
<evidence type="ECO:0000259" key="3">
    <source>
        <dbReference type="Pfam" id="PF01757"/>
    </source>
</evidence>
<keyword evidence="2" id="KW-1133">Transmembrane helix</keyword>
<feature type="transmembrane region" description="Helical" evidence="2">
    <location>
        <begin position="105"/>
        <end position="127"/>
    </location>
</feature>
<name>A0AAC9MWC9_9PSEU</name>
<feature type="transmembrane region" description="Helical" evidence="2">
    <location>
        <begin position="237"/>
        <end position="254"/>
    </location>
</feature>
<proteinExistence type="predicted"/>
<reference evidence="5" key="1">
    <citation type="submission" date="2016-03" db="EMBL/GenBank/DDBJ databases">
        <title>Complete genome sequence of the type strain Actinoalloteichus hymeniacidonis DSM 45092.</title>
        <authorList>
            <person name="Schaffert L."/>
            <person name="Albersmeier A."/>
            <person name="Winkler A."/>
            <person name="Kalinowski J."/>
            <person name="Zotchev S."/>
            <person name="Ruckert C."/>
        </authorList>
    </citation>
    <scope>NUCLEOTIDE SEQUENCE [LARGE SCALE GENOMIC DNA]</scope>
    <source>
        <strain evidence="5">HPA177(T) (DSM 45092(T))</strain>
    </source>
</reference>
<evidence type="ECO:0000256" key="1">
    <source>
        <dbReference type="SAM" id="MobiDB-lite"/>
    </source>
</evidence>
<feature type="transmembrane region" description="Helical" evidence="2">
    <location>
        <begin position="180"/>
        <end position="199"/>
    </location>
</feature>
<dbReference type="RefSeq" id="WP_157420869.1">
    <property type="nucleotide sequence ID" value="NZ_CP014859.1"/>
</dbReference>
<evidence type="ECO:0000256" key="2">
    <source>
        <dbReference type="SAM" id="Phobius"/>
    </source>
</evidence>
<dbReference type="InterPro" id="IPR002656">
    <property type="entry name" value="Acyl_transf_3_dom"/>
</dbReference>
<keyword evidence="2" id="KW-0472">Membrane</keyword>
<accession>A0AAC9MWC9</accession>
<keyword evidence="4" id="KW-0012">Acyltransferase</keyword>
<feature type="transmembrane region" description="Helical" evidence="2">
    <location>
        <begin position="324"/>
        <end position="345"/>
    </location>
</feature>
<feature type="region of interest" description="Disordered" evidence="1">
    <location>
        <begin position="367"/>
        <end position="397"/>
    </location>
</feature>
<organism evidence="4 5">
    <name type="scientific">Actinoalloteichus hymeniacidonis</name>
    <dbReference type="NCBI Taxonomy" id="340345"/>
    <lineage>
        <taxon>Bacteria</taxon>
        <taxon>Bacillati</taxon>
        <taxon>Actinomycetota</taxon>
        <taxon>Actinomycetes</taxon>
        <taxon>Pseudonocardiales</taxon>
        <taxon>Pseudonocardiaceae</taxon>
        <taxon>Actinoalloteichus</taxon>
    </lineage>
</organism>
<dbReference type="GO" id="GO:0016747">
    <property type="term" value="F:acyltransferase activity, transferring groups other than amino-acyl groups"/>
    <property type="evidence" value="ECO:0007669"/>
    <property type="project" value="InterPro"/>
</dbReference>
<dbReference type="AlphaFoldDB" id="A0AAC9MWC9"/>
<dbReference type="InterPro" id="IPR050879">
    <property type="entry name" value="Acyltransferase_3"/>
</dbReference>
<feature type="transmembrane region" description="Helical" evidence="2">
    <location>
        <begin position="147"/>
        <end position="168"/>
    </location>
</feature>